<comment type="catalytic activity">
    <reaction evidence="9">
        <text>(S)-dihydroorotate + A = orotate + AH2</text>
        <dbReference type="Rhea" id="RHEA:18073"/>
        <dbReference type="ChEBI" id="CHEBI:13193"/>
        <dbReference type="ChEBI" id="CHEBI:17499"/>
        <dbReference type="ChEBI" id="CHEBI:30839"/>
        <dbReference type="ChEBI" id="CHEBI:30864"/>
    </reaction>
</comment>
<comment type="cofactor">
    <cofactor evidence="9">
        <name>FMN</name>
        <dbReference type="ChEBI" id="CHEBI:58210"/>
    </cofactor>
    <text evidence="9">Binds 1 FMN per subunit.</text>
</comment>
<dbReference type="InterPro" id="IPR001295">
    <property type="entry name" value="Dihydroorotate_DH_CS"/>
</dbReference>
<feature type="domain" description="Dihydroorotate dehydrogenase catalytic" evidence="10">
    <location>
        <begin position="6"/>
        <end position="290"/>
    </location>
</feature>
<comment type="pathway">
    <text evidence="2 9">Pyrimidine metabolism; UMP biosynthesis via de novo pathway.</text>
</comment>
<feature type="binding site" evidence="9">
    <location>
        <begin position="269"/>
        <end position="270"/>
    </location>
    <ligand>
        <name>FMN</name>
        <dbReference type="ChEBI" id="CHEBI:58210"/>
    </ligand>
</feature>
<evidence type="ECO:0000313" key="11">
    <source>
        <dbReference type="EMBL" id="POM24070.1"/>
    </source>
</evidence>
<dbReference type="PROSITE" id="PS00912">
    <property type="entry name" value="DHODEHASE_2"/>
    <property type="match status" value="1"/>
</dbReference>
<evidence type="ECO:0000256" key="9">
    <source>
        <dbReference type="HAMAP-Rule" id="MF_00224"/>
    </source>
</evidence>
<dbReference type="Gene3D" id="3.20.20.70">
    <property type="entry name" value="Aldolase class I"/>
    <property type="match status" value="1"/>
</dbReference>
<evidence type="ECO:0000256" key="2">
    <source>
        <dbReference type="ARBA" id="ARBA00004725"/>
    </source>
</evidence>
<dbReference type="GO" id="GO:0006207">
    <property type="term" value="P:'de novo' pyrimidine nucleobase biosynthetic process"/>
    <property type="evidence" value="ECO:0007669"/>
    <property type="project" value="InterPro"/>
</dbReference>
<protein>
    <recommendedName>
        <fullName evidence="9">Dihydroorotate dehydrogenase</fullName>
        <shortName evidence="9">DHOD</shortName>
        <shortName evidence="9">DHODase</shortName>
        <shortName evidence="9">DHOdehase</shortName>
        <ecNumber evidence="9">1.3.-.-</ecNumber>
    </recommendedName>
</protein>
<dbReference type="UniPathway" id="UPA00070"/>
<comment type="function">
    <text evidence="9">Catalyzes the conversion of dihydroorotate to orotate.</text>
</comment>
<organism evidence="11 12">
    <name type="scientific">Actinomadura rubteroloni</name>
    <dbReference type="NCBI Taxonomy" id="1926885"/>
    <lineage>
        <taxon>Bacteria</taxon>
        <taxon>Bacillati</taxon>
        <taxon>Actinomycetota</taxon>
        <taxon>Actinomycetes</taxon>
        <taxon>Streptosporangiales</taxon>
        <taxon>Thermomonosporaceae</taxon>
        <taxon>Actinomadura</taxon>
    </lineage>
</organism>
<proteinExistence type="inferred from homology"/>
<dbReference type="InterPro" id="IPR050074">
    <property type="entry name" value="DHO_dehydrogenase"/>
</dbReference>
<dbReference type="GO" id="GO:0044205">
    <property type="term" value="P:'de novo' UMP biosynthetic process"/>
    <property type="evidence" value="ECO:0007669"/>
    <property type="project" value="UniProtKB-UniRule"/>
</dbReference>
<keyword evidence="6 9" id="KW-0288">FMN</keyword>
<keyword evidence="8 9" id="KW-0560">Oxidoreductase</keyword>
<dbReference type="AlphaFoldDB" id="A0A2P4UGA0"/>
<dbReference type="EMBL" id="MTBP01000002">
    <property type="protein sequence ID" value="POM24070.1"/>
    <property type="molecule type" value="Genomic_DNA"/>
</dbReference>
<keyword evidence="5 9" id="KW-0285">Flavoprotein</keyword>
<dbReference type="InterPro" id="IPR012135">
    <property type="entry name" value="Dihydroorotate_DH_1_2"/>
</dbReference>
<dbReference type="HAMAP" id="MF_00224">
    <property type="entry name" value="DHO_dh_type1"/>
    <property type="match status" value="1"/>
</dbReference>
<reference evidence="11 12" key="1">
    <citation type="journal article" date="2017" name="Chemistry">
        <title>Isolation, Biosynthesis and Chemical Modifications of Rubterolones A-F: Rare Tropolone Alkaloids from Actinomadura sp. 5-2.</title>
        <authorList>
            <person name="Guo H."/>
            <person name="Benndorf R."/>
            <person name="Leichnitz D."/>
            <person name="Klassen J.L."/>
            <person name="Vollmers J."/>
            <person name="Gorls H."/>
            <person name="Steinacker M."/>
            <person name="Weigel C."/>
            <person name="Dahse H.M."/>
            <person name="Kaster A.K."/>
            <person name="de Beer Z.W."/>
            <person name="Poulsen M."/>
            <person name="Beemelmanns C."/>
        </authorList>
    </citation>
    <scope>NUCLEOTIDE SEQUENCE [LARGE SCALE GENOMIC DNA]</scope>
    <source>
        <strain evidence="11 12">5-2</strain>
    </source>
</reference>
<comment type="caution">
    <text evidence="9">Lacks conserved residue(s) required for the propagation of feature annotation.</text>
</comment>
<feature type="active site" description="Nucleophile" evidence="9">
    <location>
        <position position="131"/>
    </location>
</feature>
<dbReference type="GO" id="GO:0004152">
    <property type="term" value="F:dihydroorotate dehydrogenase activity"/>
    <property type="evidence" value="ECO:0007669"/>
    <property type="project" value="UniProtKB-UniRule"/>
</dbReference>
<name>A0A2P4UGA0_9ACTN</name>
<accession>A0A2P4UGA0</accession>
<dbReference type="GO" id="GO:0005737">
    <property type="term" value="C:cytoplasm"/>
    <property type="evidence" value="ECO:0007669"/>
    <property type="project" value="UniProtKB-SubCell"/>
</dbReference>
<feature type="binding site" evidence="9">
    <location>
        <position position="168"/>
    </location>
    <ligand>
        <name>FMN</name>
        <dbReference type="ChEBI" id="CHEBI:58210"/>
    </ligand>
</feature>
<sequence>MSDRLRTALGPLDLSAPLLTAAGCAGTGRELAAFFELSKLGAFVTPSVTLRPRAGRPTPRVTEAPSALLTAMGLPGPGIEGFLDRDLPWLAEQDVPVVVSIAGDSAEEFGELAARLRGAPGVAAIEVNVACPNVEDRGRMFSRHPRSAASVVRAARAGAAPGTPVLAKLAPDAADLANVALACVDAGADGLTLINTVEGTAIDTTTLRPTLTGVSGGLSGPAIRPIALRCVYQVHAALPDVPIVGVGGVTSGLDALEFLLAGASAVGVGTTLFHDPGAVPRILRELDEALAARRLGRVADAVGLAHKPAGYAPPLAGIDVPPPAAPAEPAGELKETLP</sequence>
<dbReference type="InterPro" id="IPR049622">
    <property type="entry name" value="Dihydroorotate_DH_I"/>
</dbReference>
<dbReference type="Pfam" id="PF01180">
    <property type="entry name" value="DHO_dh"/>
    <property type="match status" value="1"/>
</dbReference>
<keyword evidence="12" id="KW-1185">Reference proteome</keyword>
<evidence type="ECO:0000256" key="7">
    <source>
        <dbReference type="ARBA" id="ARBA00022975"/>
    </source>
</evidence>
<dbReference type="PANTHER" id="PTHR48109">
    <property type="entry name" value="DIHYDROOROTATE DEHYDROGENASE (QUINONE), MITOCHONDRIAL-RELATED"/>
    <property type="match status" value="1"/>
</dbReference>
<feature type="binding site" evidence="9">
    <location>
        <position position="194"/>
    </location>
    <ligand>
        <name>FMN</name>
        <dbReference type="ChEBI" id="CHEBI:58210"/>
    </ligand>
</feature>
<dbReference type="NCBIfam" id="TIGR01037">
    <property type="entry name" value="pyrD_sub1_fam"/>
    <property type="match status" value="1"/>
</dbReference>
<comment type="caution">
    <text evidence="11">The sequence shown here is derived from an EMBL/GenBank/DDBJ whole genome shotgun (WGS) entry which is preliminary data.</text>
</comment>
<feature type="binding site" evidence="9">
    <location>
        <begin position="195"/>
        <end position="196"/>
    </location>
    <ligand>
        <name>substrate</name>
    </ligand>
</feature>
<keyword evidence="7 9" id="KW-0665">Pyrimidine biosynthesis</keyword>
<dbReference type="NCBIfam" id="NF005574">
    <property type="entry name" value="PRK07259.1"/>
    <property type="match status" value="1"/>
</dbReference>
<evidence type="ECO:0000259" key="10">
    <source>
        <dbReference type="Pfam" id="PF01180"/>
    </source>
</evidence>
<dbReference type="Proteomes" id="UP000242367">
    <property type="component" value="Unassembled WGS sequence"/>
</dbReference>
<comment type="similarity">
    <text evidence="3 9">Belongs to the dihydroorotate dehydrogenase family. Type 1 subfamily.</text>
</comment>
<evidence type="ECO:0000256" key="4">
    <source>
        <dbReference type="ARBA" id="ARBA00022490"/>
    </source>
</evidence>
<evidence type="ECO:0000256" key="3">
    <source>
        <dbReference type="ARBA" id="ARBA00008008"/>
    </source>
</evidence>
<gene>
    <name evidence="11" type="primary">pyrD_2</name>
    <name evidence="9" type="synonym">pyrD</name>
    <name evidence="11" type="ORF">BTM25_26970</name>
</gene>
<evidence type="ECO:0000256" key="6">
    <source>
        <dbReference type="ARBA" id="ARBA00022643"/>
    </source>
</evidence>
<feature type="binding site" evidence="9">
    <location>
        <position position="128"/>
    </location>
    <ligand>
        <name>substrate</name>
    </ligand>
</feature>
<dbReference type="InterPro" id="IPR013785">
    <property type="entry name" value="Aldolase_TIM"/>
</dbReference>
<feature type="binding site" evidence="9">
    <location>
        <position position="220"/>
    </location>
    <ligand>
        <name>FMN</name>
        <dbReference type="ChEBI" id="CHEBI:58210"/>
    </ligand>
</feature>
<dbReference type="PROSITE" id="PS51257">
    <property type="entry name" value="PROKAR_LIPOPROTEIN"/>
    <property type="match status" value="1"/>
</dbReference>
<dbReference type="PIRSF" id="PIRSF000164">
    <property type="entry name" value="DHO_oxidase"/>
    <property type="match status" value="1"/>
</dbReference>
<dbReference type="EC" id="1.3.-.-" evidence="9"/>
<evidence type="ECO:0000256" key="1">
    <source>
        <dbReference type="ARBA" id="ARBA00004496"/>
    </source>
</evidence>
<feature type="binding site" evidence="9">
    <location>
        <position position="128"/>
    </location>
    <ligand>
        <name>FMN</name>
        <dbReference type="ChEBI" id="CHEBI:58210"/>
    </ligand>
</feature>
<dbReference type="InterPro" id="IPR033888">
    <property type="entry name" value="DHOD_1B"/>
</dbReference>
<evidence type="ECO:0000313" key="12">
    <source>
        <dbReference type="Proteomes" id="UP000242367"/>
    </source>
</evidence>
<dbReference type="InterPro" id="IPR005720">
    <property type="entry name" value="Dihydroorotate_DH_cat"/>
</dbReference>
<evidence type="ECO:0000256" key="8">
    <source>
        <dbReference type="ARBA" id="ARBA00023002"/>
    </source>
</evidence>
<dbReference type="PANTHER" id="PTHR48109:SF1">
    <property type="entry name" value="DIHYDROOROTATE DEHYDROGENASE (FUMARATE)"/>
    <property type="match status" value="1"/>
</dbReference>
<dbReference type="InterPro" id="IPR024920">
    <property type="entry name" value="Dihydroorotate_DH_1"/>
</dbReference>
<comment type="subcellular location">
    <subcellularLocation>
        <location evidence="1 9">Cytoplasm</location>
    </subcellularLocation>
</comment>
<evidence type="ECO:0000256" key="5">
    <source>
        <dbReference type="ARBA" id="ARBA00022630"/>
    </source>
</evidence>
<dbReference type="RefSeq" id="WP_103563236.1">
    <property type="nucleotide sequence ID" value="NZ_MTBP01000002.1"/>
</dbReference>
<feature type="binding site" evidence="9">
    <location>
        <begin position="247"/>
        <end position="248"/>
    </location>
    <ligand>
        <name>FMN</name>
        <dbReference type="ChEBI" id="CHEBI:58210"/>
    </ligand>
</feature>
<dbReference type="CDD" id="cd04740">
    <property type="entry name" value="DHOD_1B_like"/>
    <property type="match status" value="1"/>
</dbReference>
<keyword evidence="4 9" id="KW-0963">Cytoplasm</keyword>
<dbReference type="SUPFAM" id="SSF51395">
    <property type="entry name" value="FMN-linked oxidoreductases"/>
    <property type="match status" value="1"/>
</dbReference>